<dbReference type="PROSITE" id="PS50110">
    <property type="entry name" value="RESPONSE_REGULATORY"/>
    <property type="match status" value="1"/>
</dbReference>
<dbReference type="PROSITE" id="PS00622">
    <property type="entry name" value="HTH_LUXR_1"/>
    <property type="match status" value="1"/>
</dbReference>
<dbReference type="GO" id="GO:0000160">
    <property type="term" value="P:phosphorelay signal transduction system"/>
    <property type="evidence" value="ECO:0007669"/>
    <property type="project" value="InterPro"/>
</dbReference>
<dbReference type="PRINTS" id="PR00038">
    <property type="entry name" value="HTHLUXR"/>
</dbReference>
<accession>A0AAW8W8Z1</accession>
<dbReference type="CDD" id="cd17535">
    <property type="entry name" value="REC_NarL-like"/>
    <property type="match status" value="1"/>
</dbReference>
<evidence type="ECO:0000313" key="9">
    <source>
        <dbReference type="Proteomes" id="UP001254075"/>
    </source>
</evidence>
<evidence type="ECO:0000256" key="5">
    <source>
        <dbReference type="PROSITE-ProRule" id="PRU00169"/>
    </source>
</evidence>
<evidence type="ECO:0000259" key="6">
    <source>
        <dbReference type="PROSITE" id="PS50043"/>
    </source>
</evidence>
<comment type="caution">
    <text evidence="5">Lacks conserved residue(s) required for the propagation of feature annotation.</text>
</comment>
<dbReference type="SUPFAM" id="SSF52172">
    <property type="entry name" value="CheY-like"/>
    <property type="match status" value="1"/>
</dbReference>
<dbReference type="EMBL" id="JAVLAM010000003">
    <property type="protein sequence ID" value="MDT7015243.1"/>
    <property type="molecule type" value="Genomic_DNA"/>
</dbReference>
<keyword evidence="3" id="KW-0238">DNA-binding</keyword>
<dbReference type="GO" id="GO:0006355">
    <property type="term" value="P:regulation of DNA-templated transcription"/>
    <property type="evidence" value="ECO:0007669"/>
    <property type="project" value="InterPro"/>
</dbReference>
<dbReference type="PROSITE" id="PS50043">
    <property type="entry name" value="HTH_LUXR_2"/>
    <property type="match status" value="1"/>
</dbReference>
<dbReference type="SMART" id="SM00421">
    <property type="entry name" value="HTH_LUXR"/>
    <property type="match status" value="1"/>
</dbReference>
<organism evidence="8 9">
    <name type="scientific">Levilactobacillus namurensis</name>
    <dbReference type="NCBI Taxonomy" id="380393"/>
    <lineage>
        <taxon>Bacteria</taxon>
        <taxon>Bacillati</taxon>
        <taxon>Bacillota</taxon>
        <taxon>Bacilli</taxon>
        <taxon>Lactobacillales</taxon>
        <taxon>Lactobacillaceae</taxon>
        <taxon>Levilactobacillus</taxon>
    </lineage>
</organism>
<dbReference type="InterPro" id="IPR000792">
    <property type="entry name" value="Tscrpt_reg_LuxR_C"/>
</dbReference>
<dbReference type="InterPro" id="IPR001789">
    <property type="entry name" value="Sig_transdc_resp-reg_receiver"/>
</dbReference>
<dbReference type="InterPro" id="IPR016032">
    <property type="entry name" value="Sig_transdc_resp-reg_C-effctor"/>
</dbReference>
<reference evidence="8" key="1">
    <citation type="submission" date="2023-08" db="EMBL/GenBank/DDBJ databases">
        <authorList>
            <person name="Page C.A."/>
            <person name="Perez-Diaz I.M."/>
        </authorList>
    </citation>
    <scope>NUCLEOTIDE SEQUENCE</scope>
    <source>
        <strain evidence="8">3.8.38</strain>
    </source>
</reference>
<dbReference type="Pfam" id="PF00072">
    <property type="entry name" value="Response_reg"/>
    <property type="match status" value="1"/>
</dbReference>
<name>A0AAW8W8Z1_9LACO</name>
<dbReference type="PANTHER" id="PTHR43214">
    <property type="entry name" value="TWO-COMPONENT RESPONSE REGULATOR"/>
    <property type="match status" value="1"/>
</dbReference>
<evidence type="ECO:0000256" key="4">
    <source>
        <dbReference type="ARBA" id="ARBA00023163"/>
    </source>
</evidence>
<evidence type="ECO:0000256" key="3">
    <source>
        <dbReference type="ARBA" id="ARBA00023125"/>
    </source>
</evidence>
<comment type="caution">
    <text evidence="8">The sequence shown here is derived from an EMBL/GenBank/DDBJ whole genome shotgun (WGS) entry which is preliminary data.</text>
</comment>
<evidence type="ECO:0000256" key="1">
    <source>
        <dbReference type="ARBA" id="ARBA00022553"/>
    </source>
</evidence>
<keyword evidence="4" id="KW-0804">Transcription</keyword>
<keyword evidence="1" id="KW-0597">Phosphoprotein</keyword>
<dbReference type="InterPro" id="IPR011006">
    <property type="entry name" value="CheY-like_superfamily"/>
</dbReference>
<dbReference type="SMART" id="SM00448">
    <property type="entry name" value="REC"/>
    <property type="match status" value="1"/>
</dbReference>
<dbReference type="Pfam" id="PF00196">
    <property type="entry name" value="GerE"/>
    <property type="match status" value="1"/>
</dbReference>
<dbReference type="CDD" id="cd06170">
    <property type="entry name" value="LuxR_C_like"/>
    <property type="match status" value="1"/>
</dbReference>
<gene>
    <name evidence="8" type="ORF">RI532_12735</name>
</gene>
<dbReference type="Gene3D" id="3.40.50.2300">
    <property type="match status" value="1"/>
</dbReference>
<dbReference type="AlphaFoldDB" id="A0AAW8W8Z1"/>
<dbReference type="SUPFAM" id="SSF46894">
    <property type="entry name" value="C-terminal effector domain of the bipartite response regulators"/>
    <property type="match status" value="1"/>
</dbReference>
<feature type="domain" description="HTH luxR-type" evidence="6">
    <location>
        <begin position="154"/>
        <end position="219"/>
    </location>
</feature>
<keyword evidence="2" id="KW-0805">Transcription regulation</keyword>
<evidence type="ECO:0000313" key="8">
    <source>
        <dbReference type="EMBL" id="MDT7015243.1"/>
    </source>
</evidence>
<dbReference type="Proteomes" id="UP001254075">
    <property type="component" value="Unassembled WGS sequence"/>
</dbReference>
<dbReference type="GO" id="GO:0003677">
    <property type="term" value="F:DNA binding"/>
    <property type="evidence" value="ECO:0007669"/>
    <property type="project" value="UniProtKB-KW"/>
</dbReference>
<proteinExistence type="predicted"/>
<dbReference type="PANTHER" id="PTHR43214:SF17">
    <property type="entry name" value="TRANSCRIPTIONAL REGULATORY PROTEIN RCSB"/>
    <property type="match status" value="1"/>
</dbReference>
<protein>
    <submittedName>
        <fullName evidence="8">Response regulator transcription factor</fullName>
    </submittedName>
</protein>
<evidence type="ECO:0000259" key="7">
    <source>
        <dbReference type="PROSITE" id="PS50110"/>
    </source>
</evidence>
<dbReference type="RefSeq" id="WP_313845632.1">
    <property type="nucleotide sequence ID" value="NZ_JAVLAM010000003.1"/>
</dbReference>
<sequence>MQNILVADDLEIICTGLTYLIDHQNTNWRVATHTNNGTDTFIAVEQGNIDIVIMELDMPGENGLTTLQRLHDNFPDVPVIVLSTHEERECLTQCFQHGAAAYVLKRSGNAEIINALQHVNRQALYIDANLPLCATERQALTDDCAMGNLTGLNDHCPYERLSRREREVFPLITMGYANREIAQRLCISTKTVEAHKASIMRKLALSCHVELVRFAVQHHLVTI</sequence>
<evidence type="ECO:0000256" key="2">
    <source>
        <dbReference type="ARBA" id="ARBA00023015"/>
    </source>
</evidence>
<dbReference type="InterPro" id="IPR058245">
    <property type="entry name" value="NreC/VraR/RcsB-like_REC"/>
</dbReference>
<dbReference type="InterPro" id="IPR039420">
    <property type="entry name" value="WalR-like"/>
</dbReference>
<feature type="domain" description="Response regulatory" evidence="7">
    <location>
        <begin position="3"/>
        <end position="120"/>
    </location>
</feature>